<keyword evidence="3" id="KW-1185">Reference proteome</keyword>
<evidence type="ECO:0000313" key="3">
    <source>
        <dbReference type="Proteomes" id="UP000290289"/>
    </source>
</evidence>
<feature type="compositionally biased region" description="Basic residues" evidence="1">
    <location>
        <begin position="1"/>
        <end position="12"/>
    </location>
</feature>
<dbReference type="EMBL" id="RDQH01000335">
    <property type="protein sequence ID" value="RXH90714.1"/>
    <property type="molecule type" value="Genomic_DNA"/>
</dbReference>
<evidence type="ECO:0000313" key="2">
    <source>
        <dbReference type="EMBL" id="RXH90714.1"/>
    </source>
</evidence>
<gene>
    <name evidence="2" type="ORF">DVH24_035478</name>
</gene>
<protein>
    <submittedName>
        <fullName evidence="2">Uncharacterized protein</fullName>
    </submittedName>
</protein>
<reference evidence="2 3" key="1">
    <citation type="submission" date="2018-10" db="EMBL/GenBank/DDBJ databases">
        <title>A high-quality apple genome assembly.</title>
        <authorList>
            <person name="Hu J."/>
        </authorList>
    </citation>
    <scope>NUCLEOTIDE SEQUENCE [LARGE SCALE GENOMIC DNA]</scope>
    <source>
        <strain evidence="3">cv. HFTH1</strain>
        <tissue evidence="2">Young leaf</tissue>
    </source>
</reference>
<feature type="region of interest" description="Disordered" evidence="1">
    <location>
        <begin position="1"/>
        <end position="26"/>
    </location>
</feature>
<accession>A0A498J9A7</accession>
<evidence type="ECO:0000256" key="1">
    <source>
        <dbReference type="SAM" id="MobiDB-lite"/>
    </source>
</evidence>
<proteinExistence type="predicted"/>
<sequence>MMKAITKKRTKRISNSANRKNRKTDLTPPVHAASFEFRLLTRFAIAAVVALYRVPSFTLVVGSNGVREDGIDFVQFPFKLIKEKYRKVRFR</sequence>
<comment type="caution">
    <text evidence="2">The sequence shown here is derived from an EMBL/GenBank/DDBJ whole genome shotgun (WGS) entry which is preliminary data.</text>
</comment>
<organism evidence="2 3">
    <name type="scientific">Malus domestica</name>
    <name type="common">Apple</name>
    <name type="synonym">Pyrus malus</name>
    <dbReference type="NCBI Taxonomy" id="3750"/>
    <lineage>
        <taxon>Eukaryota</taxon>
        <taxon>Viridiplantae</taxon>
        <taxon>Streptophyta</taxon>
        <taxon>Embryophyta</taxon>
        <taxon>Tracheophyta</taxon>
        <taxon>Spermatophyta</taxon>
        <taxon>Magnoliopsida</taxon>
        <taxon>eudicotyledons</taxon>
        <taxon>Gunneridae</taxon>
        <taxon>Pentapetalae</taxon>
        <taxon>rosids</taxon>
        <taxon>fabids</taxon>
        <taxon>Rosales</taxon>
        <taxon>Rosaceae</taxon>
        <taxon>Amygdaloideae</taxon>
        <taxon>Maleae</taxon>
        <taxon>Malus</taxon>
    </lineage>
</organism>
<dbReference type="AlphaFoldDB" id="A0A498J9A7"/>
<dbReference type="Proteomes" id="UP000290289">
    <property type="component" value="Chromosome 9"/>
</dbReference>
<name>A0A498J9A7_MALDO</name>